<reference evidence="2" key="1">
    <citation type="submission" date="2019-08" db="EMBL/GenBank/DDBJ databases">
        <title>Carotenoids and Carotenoid Binding Proteins in the Halophilic Cyanobacterium Euhalothece sp. ZM00.</title>
        <authorList>
            <person name="Cho S.M."/>
            <person name="Song J.Y."/>
            <person name="Park Y.-I."/>
        </authorList>
    </citation>
    <scope>NUCLEOTIDE SEQUENCE [LARGE SCALE GENOMIC DNA]</scope>
    <source>
        <strain evidence="2">Z-M001</strain>
    </source>
</reference>
<dbReference type="PANTHER" id="PTHR47485:SF1">
    <property type="entry name" value="THYLAKOID LUMENAL 17.4 KDA PROTEIN, CHLOROPLASTIC"/>
    <property type="match status" value="1"/>
</dbReference>
<dbReference type="RefSeq" id="WP_146294496.1">
    <property type="nucleotide sequence ID" value="NZ_CP042326.1"/>
</dbReference>
<dbReference type="KEGG" id="enn:FRE64_02375"/>
<dbReference type="Gene3D" id="2.160.20.80">
    <property type="entry name" value="E3 ubiquitin-protein ligase SopA"/>
    <property type="match status" value="1"/>
</dbReference>
<proteinExistence type="predicted"/>
<dbReference type="EMBL" id="CP042326">
    <property type="protein sequence ID" value="QDZ38885.1"/>
    <property type="molecule type" value="Genomic_DNA"/>
</dbReference>
<dbReference type="InterPro" id="IPR001646">
    <property type="entry name" value="5peptide_repeat"/>
</dbReference>
<accession>A0A5B8NKP6</accession>
<evidence type="ECO:0000313" key="2">
    <source>
        <dbReference type="EMBL" id="QDZ38885.1"/>
    </source>
</evidence>
<evidence type="ECO:0000256" key="1">
    <source>
        <dbReference type="ARBA" id="ARBA00022737"/>
    </source>
</evidence>
<keyword evidence="1" id="KW-0677">Repeat</keyword>
<dbReference type="SUPFAM" id="SSF141571">
    <property type="entry name" value="Pentapeptide repeat-like"/>
    <property type="match status" value="1"/>
</dbReference>
<dbReference type="PANTHER" id="PTHR47485">
    <property type="entry name" value="THYLAKOID LUMENAL 17.4 KDA PROTEIN, CHLOROPLASTIC"/>
    <property type="match status" value="1"/>
</dbReference>
<sequence>MTQPLRLTQSTELLDLTLIATPSSDNSNSQEIQLAVEGQFRPQVFSLGEGQVKYGLTGGILQFHLQEAYFSSFSEEIKNYLPVIKFPSADHPTWKFALGAGADILETTLDGVPLGTITTNSPNWSLEATYTVGESDILITEIDGLWRHDLRPNKQAVLNRKIVLFLLESQCQSPLISFEMNEKTQGGVLFPVEPIQADPKELLATLEAIKNASSNNFLELCQIANLNPQLDFAGANLRGTTLRGLDLNRAHWSRVNLRGADLTDADLSESNLQGAKLSGADLSGAYLSNANLKEADFHRASLALANLSGAKLQGANLEETNLSQTNLNDCQF</sequence>
<name>A0A5B8NKP6_9CHRO</name>
<dbReference type="Proteomes" id="UP000318453">
    <property type="component" value="Chromosome"/>
</dbReference>
<dbReference type="AlphaFoldDB" id="A0A5B8NKP6"/>
<dbReference type="Pfam" id="PF00805">
    <property type="entry name" value="Pentapeptide"/>
    <property type="match status" value="1"/>
</dbReference>
<evidence type="ECO:0000313" key="3">
    <source>
        <dbReference type="Proteomes" id="UP000318453"/>
    </source>
</evidence>
<dbReference type="OrthoDB" id="420175at2"/>
<organism evidence="2 3">
    <name type="scientific">Euhalothece natronophila Z-M001</name>
    <dbReference type="NCBI Taxonomy" id="522448"/>
    <lineage>
        <taxon>Bacteria</taxon>
        <taxon>Bacillati</taxon>
        <taxon>Cyanobacteriota</taxon>
        <taxon>Cyanophyceae</taxon>
        <taxon>Oscillatoriophycideae</taxon>
        <taxon>Chroococcales</taxon>
        <taxon>Halothecacae</taxon>
        <taxon>Halothece cluster</taxon>
        <taxon>Euhalothece</taxon>
    </lineage>
</organism>
<protein>
    <submittedName>
        <fullName evidence="2">Pentapeptide repeat-containing protein</fullName>
    </submittedName>
</protein>
<gene>
    <name evidence="2" type="ORF">FRE64_02375</name>
</gene>
<keyword evidence="3" id="KW-1185">Reference proteome</keyword>